<evidence type="ECO:0000256" key="3">
    <source>
        <dbReference type="ARBA" id="ARBA00022598"/>
    </source>
</evidence>
<dbReference type="PRINTS" id="PR01039">
    <property type="entry name" value="TRNASYNTHTRP"/>
</dbReference>
<keyword evidence="3" id="KW-0436">Ligase</keyword>
<dbReference type="Pfam" id="PF00579">
    <property type="entry name" value="tRNA-synt_1b"/>
    <property type="match status" value="1"/>
</dbReference>
<name>X1LD13_9ZZZZ</name>
<dbReference type="CDD" id="cd00806">
    <property type="entry name" value="TrpRS_core"/>
    <property type="match status" value="1"/>
</dbReference>
<dbReference type="InterPro" id="IPR002305">
    <property type="entry name" value="aa-tRNA-synth_Ic"/>
</dbReference>
<sequence length="245" mass="28286">MVTGYRTTGKLHLGNLLGNILNMIDLQEKYKCFYFFANLHALTTGYKDTSEIMNDVKIQLAEFLALGINPAKTVLYLQSDIPEITELTLYFSMFTPISRMQRNPTYKEQIEELSNKDLRMMGFLAYPILMASDIIIVHADYVPVGDDQIPHIEITREIARKFNRLYDDYFKEPQALVTKASRVPGIDGRKMSKSYGNAIYLSDEPDVIKKKVRMMITDPERVYVTDKGHPKICDVFYLHKSFSKE</sequence>
<keyword evidence="7" id="KW-0030">Aminoacyl-tRNA synthetase</keyword>
<evidence type="ECO:0000256" key="1">
    <source>
        <dbReference type="ARBA" id="ARBA00005594"/>
    </source>
</evidence>
<comment type="caution">
    <text evidence="9">The sequence shown here is derived from an EMBL/GenBank/DDBJ whole genome shotgun (WGS) entry which is preliminary data.</text>
</comment>
<accession>X1LD13</accession>
<evidence type="ECO:0000256" key="7">
    <source>
        <dbReference type="ARBA" id="ARBA00023146"/>
    </source>
</evidence>
<organism evidence="9">
    <name type="scientific">marine sediment metagenome</name>
    <dbReference type="NCBI Taxonomy" id="412755"/>
    <lineage>
        <taxon>unclassified sequences</taxon>
        <taxon>metagenomes</taxon>
        <taxon>ecological metagenomes</taxon>
    </lineage>
</organism>
<dbReference type="GO" id="GO:0006436">
    <property type="term" value="P:tryptophanyl-tRNA aminoacylation"/>
    <property type="evidence" value="ECO:0007669"/>
    <property type="project" value="InterPro"/>
</dbReference>
<evidence type="ECO:0000256" key="6">
    <source>
        <dbReference type="ARBA" id="ARBA00022917"/>
    </source>
</evidence>
<dbReference type="PANTHER" id="PTHR43766:SF1">
    <property type="entry name" value="TRYPTOPHAN--TRNA LIGASE, MITOCHONDRIAL"/>
    <property type="match status" value="1"/>
</dbReference>
<dbReference type="GO" id="GO:0005829">
    <property type="term" value="C:cytosol"/>
    <property type="evidence" value="ECO:0007669"/>
    <property type="project" value="TreeGrafter"/>
</dbReference>
<dbReference type="Gene3D" id="1.10.240.10">
    <property type="entry name" value="Tyrosyl-Transfer RNA Synthetase"/>
    <property type="match status" value="1"/>
</dbReference>
<dbReference type="InterPro" id="IPR002306">
    <property type="entry name" value="Trp-tRNA-ligase"/>
</dbReference>
<proteinExistence type="inferred from homology"/>
<evidence type="ECO:0000313" key="9">
    <source>
        <dbReference type="EMBL" id="GAI00325.1"/>
    </source>
</evidence>
<dbReference type="Gene3D" id="3.40.50.620">
    <property type="entry name" value="HUPs"/>
    <property type="match status" value="1"/>
</dbReference>
<keyword evidence="6" id="KW-0648">Protein biosynthesis</keyword>
<dbReference type="FunFam" id="1.10.240.10:FF:000005">
    <property type="entry name" value="Tryptophan--tRNA ligase"/>
    <property type="match status" value="1"/>
</dbReference>
<reference evidence="9" key="1">
    <citation type="journal article" date="2014" name="Front. Microbiol.">
        <title>High frequency of phylogenetically diverse reductive dehalogenase-homologous genes in deep subseafloor sedimentary metagenomes.</title>
        <authorList>
            <person name="Kawai M."/>
            <person name="Futagami T."/>
            <person name="Toyoda A."/>
            <person name="Takaki Y."/>
            <person name="Nishi S."/>
            <person name="Hori S."/>
            <person name="Arai W."/>
            <person name="Tsubouchi T."/>
            <person name="Morono Y."/>
            <person name="Uchiyama I."/>
            <person name="Ito T."/>
            <person name="Fujiyama A."/>
            <person name="Inagaki F."/>
            <person name="Takami H."/>
        </authorList>
    </citation>
    <scope>NUCLEOTIDE SEQUENCE</scope>
    <source>
        <strain evidence="9">Expedition CK06-06</strain>
    </source>
</reference>
<dbReference type="SUPFAM" id="SSF52374">
    <property type="entry name" value="Nucleotidylyl transferase"/>
    <property type="match status" value="1"/>
</dbReference>
<dbReference type="EC" id="6.1.1.2" evidence="2"/>
<keyword evidence="5" id="KW-0067">ATP-binding</keyword>
<dbReference type="GO" id="GO:0005524">
    <property type="term" value="F:ATP binding"/>
    <property type="evidence" value="ECO:0007669"/>
    <property type="project" value="UniProtKB-KW"/>
</dbReference>
<comment type="catalytic activity">
    <reaction evidence="8">
        <text>tRNA(Trp) + L-tryptophan + ATP = L-tryptophyl-tRNA(Trp) + AMP + diphosphate + H(+)</text>
        <dbReference type="Rhea" id="RHEA:24080"/>
        <dbReference type="Rhea" id="RHEA-COMP:9671"/>
        <dbReference type="Rhea" id="RHEA-COMP:9705"/>
        <dbReference type="ChEBI" id="CHEBI:15378"/>
        <dbReference type="ChEBI" id="CHEBI:30616"/>
        <dbReference type="ChEBI" id="CHEBI:33019"/>
        <dbReference type="ChEBI" id="CHEBI:57912"/>
        <dbReference type="ChEBI" id="CHEBI:78442"/>
        <dbReference type="ChEBI" id="CHEBI:78535"/>
        <dbReference type="ChEBI" id="CHEBI:456215"/>
        <dbReference type="EC" id="6.1.1.2"/>
    </reaction>
</comment>
<dbReference type="InterPro" id="IPR014729">
    <property type="entry name" value="Rossmann-like_a/b/a_fold"/>
</dbReference>
<evidence type="ECO:0000256" key="5">
    <source>
        <dbReference type="ARBA" id="ARBA00022840"/>
    </source>
</evidence>
<evidence type="ECO:0000256" key="4">
    <source>
        <dbReference type="ARBA" id="ARBA00022741"/>
    </source>
</evidence>
<dbReference type="NCBIfam" id="TIGR00233">
    <property type="entry name" value="trpS"/>
    <property type="match status" value="1"/>
</dbReference>
<dbReference type="AlphaFoldDB" id="X1LD13"/>
<gene>
    <name evidence="9" type="ORF">S06H3_07763</name>
</gene>
<dbReference type="GO" id="GO:0004830">
    <property type="term" value="F:tryptophan-tRNA ligase activity"/>
    <property type="evidence" value="ECO:0007669"/>
    <property type="project" value="UniProtKB-EC"/>
</dbReference>
<evidence type="ECO:0000256" key="2">
    <source>
        <dbReference type="ARBA" id="ARBA00013161"/>
    </source>
</evidence>
<keyword evidence="4" id="KW-0547">Nucleotide-binding</keyword>
<dbReference type="EMBL" id="BARV01003185">
    <property type="protein sequence ID" value="GAI00325.1"/>
    <property type="molecule type" value="Genomic_DNA"/>
</dbReference>
<comment type="similarity">
    <text evidence="1">Belongs to the class-I aminoacyl-tRNA synthetase family.</text>
</comment>
<feature type="non-terminal residue" evidence="9">
    <location>
        <position position="245"/>
    </location>
</feature>
<evidence type="ECO:0000256" key="8">
    <source>
        <dbReference type="ARBA" id="ARBA00049929"/>
    </source>
</evidence>
<dbReference type="InterPro" id="IPR050203">
    <property type="entry name" value="Trp-tRNA_synthetase"/>
</dbReference>
<protein>
    <recommendedName>
        <fullName evidence="2">tryptophan--tRNA ligase</fullName>
        <ecNumber evidence="2">6.1.1.2</ecNumber>
    </recommendedName>
</protein>
<dbReference type="PANTHER" id="PTHR43766">
    <property type="entry name" value="TRYPTOPHAN--TRNA LIGASE, MITOCHONDRIAL"/>
    <property type="match status" value="1"/>
</dbReference>